<accession>A0ABU0SC06</accession>
<evidence type="ECO:0000313" key="2">
    <source>
        <dbReference type="Proteomes" id="UP001237780"/>
    </source>
</evidence>
<keyword evidence="2" id="KW-1185">Reference proteome</keyword>
<sequence length="97" mass="11164">MFRHVLILWNKKRTKSFSNMFGCGSIFEKEIPMNAILRQPEDEIDEALAYHQGDARATVAALLAERDFLLREIEYAALAMSYGFARGWRPSGQKIVR</sequence>
<dbReference type="RefSeq" id="WP_307283084.1">
    <property type="nucleotide sequence ID" value="NZ_JAUSZT010000003.1"/>
</dbReference>
<protein>
    <recommendedName>
        <fullName evidence="3">Dehydrogenase</fullName>
    </recommendedName>
</protein>
<dbReference type="EMBL" id="JAUSZT010000003">
    <property type="protein sequence ID" value="MDQ0998298.1"/>
    <property type="molecule type" value="Genomic_DNA"/>
</dbReference>
<dbReference type="Proteomes" id="UP001237780">
    <property type="component" value="Unassembled WGS sequence"/>
</dbReference>
<name>A0ABU0SC06_9HYPH</name>
<organism evidence="1 2">
    <name type="scientific">Phyllobacterium ifriqiyense</name>
    <dbReference type="NCBI Taxonomy" id="314238"/>
    <lineage>
        <taxon>Bacteria</taxon>
        <taxon>Pseudomonadati</taxon>
        <taxon>Pseudomonadota</taxon>
        <taxon>Alphaproteobacteria</taxon>
        <taxon>Hyphomicrobiales</taxon>
        <taxon>Phyllobacteriaceae</taxon>
        <taxon>Phyllobacterium</taxon>
    </lineage>
</organism>
<comment type="caution">
    <text evidence="1">The sequence shown here is derived from an EMBL/GenBank/DDBJ whole genome shotgun (WGS) entry which is preliminary data.</text>
</comment>
<proteinExistence type="predicted"/>
<evidence type="ECO:0000313" key="1">
    <source>
        <dbReference type="EMBL" id="MDQ0998298.1"/>
    </source>
</evidence>
<reference evidence="1 2" key="1">
    <citation type="submission" date="2023-07" db="EMBL/GenBank/DDBJ databases">
        <title>Comparative genomics of wheat-associated soil bacteria to identify genetic determinants of phenazine resistance.</title>
        <authorList>
            <person name="Mouncey N."/>
        </authorList>
    </citation>
    <scope>NUCLEOTIDE SEQUENCE [LARGE SCALE GENOMIC DNA]</scope>
    <source>
        <strain evidence="1 2">W4I11</strain>
    </source>
</reference>
<evidence type="ECO:0008006" key="3">
    <source>
        <dbReference type="Google" id="ProtNLM"/>
    </source>
</evidence>
<gene>
    <name evidence="1" type="ORF">QFZ34_003480</name>
</gene>